<dbReference type="InterPro" id="IPR034058">
    <property type="entry name" value="TagA/B/C/D_pept_dom"/>
</dbReference>
<comment type="similarity">
    <text evidence="1 6">Belongs to the peptidase S8 family.</text>
</comment>
<dbReference type="STRING" id="1121429.SAMN02745133_00890"/>
<feature type="region of interest" description="Disordered" evidence="7">
    <location>
        <begin position="240"/>
        <end position="261"/>
    </location>
</feature>
<keyword evidence="10" id="KW-1185">Reference proteome</keyword>
<evidence type="ECO:0000256" key="3">
    <source>
        <dbReference type="ARBA" id="ARBA00022737"/>
    </source>
</evidence>
<dbReference type="EMBL" id="FQUY01000004">
    <property type="protein sequence ID" value="SHE66923.1"/>
    <property type="molecule type" value="Genomic_DNA"/>
</dbReference>
<keyword evidence="5 6" id="KW-0720">Serine protease</keyword>
<organism evidence="9 10">
    <name type="scientific">Desulforamulus putei DSM 12395</name>
    <dbReference type="NCBI Taxonomy" id="1121429"/>
    <lineage>
        <taxon>Bacteria</taxon>
        <taxon>Bacillati</taxon>
        <taxon>Bacillota</taxon>
        <taxon>Clostridia</taxon>
        <taxon>Eubacteriales</taxon>
        <taxon>Peptococcaceae</taxon>
        <taxon>Desulforamulus</taxon>
    </lineage>
</organism>
<dbReference type="SUPFAM" id="SSF49785">
    <property type="entry name" value="Galactose-binding domain-like"/>
    <property type="match status" value="1"/>
</dbReference>
<dbReference type="Proteomes" id="UP000184148">
    <property type="component" value="Unassembled WGS sequence"/>
</dbReference>
<dbReference type="InterPro" id="IPR000209">
    <property type="entry name" value="Peptidase_S8/S53_dom"/>
</dbReference>
<evidence type="ECO:0000256" key="4">
    <source>
        <dbReference type="ARBA" id="ARBA00022801"/>
    </source>
</evidence>
<sequence>MFIIKRERYKPFLYCLIFLLVCLMLPWPVWADALASSYRFENNLAAGIMGIPGLWALAQGANGAGLTGQGQVIAVADAGLDGGAWESLHPDLKDRLVGVKDFSGDGWADPNGHGTHIAGSIVGTGARSQGAVKGIAPGAGLYFQATYNAKDDTLHIPSVYELLLDAYHAPGQPRIHVNSWGASFSDGIYDWDTYSMDKFVWEHPDMVVLKSAGNGYKTAKPFVSSPGAAKNAITVGSTEGARGVDAGSDNPDQVAGFSSRGTFDGRIKPEVLAPGTWILSTRKTRPDPARDNYIGMYNQFYGYMSGTSMSTALTAGSLALLRQYLQQKGHSPSAAQLKALLIFGARRLPGVAAVDQGFGRVDVEQSLIALEKGDARSLDGQGLKTGEKVTYTFTGNGKPFKAVLAYTDYPKTPGIGKDLVNDLDLKITGPGGKEVYWGNGYIDGDRLNNTEEIIVSDTKMGETYTIEVIGQQVVKGPQPFALVYGTLPYHGTIREVKDNTLTFTNGDVFKLDAGVGVRVVGGDAPLKNAGLKDIPAGAEVYLVFDADGKVRHLDALYTTVTSKVQSKEGNNQLIIFDGTRWTLADGAGIFVGGNEIKWSELPIEAEVKMTVNPVTARVWRVDVQGLPDHSPYIPLPISDREVRQAIESSRNTGKVVLAAGGGNETGEDKPVTLAIGAAMAAELYRNGRPVELKLPGLSVEIPAAEFGRIGQSEQGAQLQMRVAWQSVGEQSLPGTDPLMYLRPVGKLVEVRPAIVWPDGSQLAVSQSKNPVKVTVTSPIGATAGLNIRKIGAYRFNEMTRQWEFINSDYNPDTGKSVFTVDRFGKFAVLEASRTFNDITGHWAKPNIEIMAARHVVRGVTPETFGPNEMVTRGQFTVMLVRTLGLPEDPAAARFSDMPQDYWCAGAVGAGVKMGLVAGYSNGAFGPNDPITREQMAAMLVRAIRLNSNRVIPDSAPRLGLFADENTIAPWARTSVSIIVQEGLMRGRGENVFAPKALTTRAEAATVMVRLLEYRENNR</sequence>
<dbReference type="SUPFAM" id="SSF52743">
    <property type="entry name" value="Subtilisin-like"/>
    <property type="match status" value="1"/>
</dbReference>
<feature type="domain" description="SLH" evidence="8">
    <location>
        <begin position="890"/>
        <end position="953"/>
    </location>
</feature>
<dbReference type="PROSITE" id="PS51892">
    <property type="entry name" value="SUBTILASE"/>
    <property type="match status" value="1"/>
</dbReference>
<feature type="active site" description="Charge relay system" evidence="6">
    <location>
        <position position="113"/>
    </location>
</feature>
<evidence type="ECO:0000259" key="8">
    <source>
        <dbReference type="PROSITE" id="PS51272"/>
    </source>
</evidence>
<gene>
    <name evidence="9" type="ORF">SAMN02745133_00890</name>
</gene>
<dbReference type="PANTHER" id="PTHR43399:SF4">
    <property type="entry name" value="CELL WALL-ASSOCIATED PROTEASE"/>
    <property type="match status" value="1"/>
</dbReference>
<protein>
    <submittedName>
        <fullName evidence="9">S-layer homology domain-containing protein</fullName>
    </submittedName>
</protein>
<dbReference type="InterPro" id="IPR036852">
    <property type="entry name" value="Peptidase_S8/S53_dom_sf"/>
</dbReference>
<feature type="active site" description="Charge relay system" evidence="6">
    <location>
        <position position="77"/>
    </location>
</feature>
<name>A0A1M4VDH7_9FIRM</name>
<keyword evidence="2 6" id="KW-0645">Protease</keyword>
<dbReference type="Pfam" id="PF00395">
    <property type="entry name" value="SLH"/>
    <property type="match status" value="3"/>
</dbReference>
<dbReference type="InterPro" id="IPR008979">
    <property type="entry name" value="Galactose-bd-like_sf"/>
</dbReference>
<feature type="active site" description="Charge relay system" evidence="6">
    <location>
        <position position="308"/>
    </location>
</feature>
<evidence type="ECO:0000256" key="5">
    <source>
        <dbReference type="ARBA" id="ARBA00022825"/>
    </source>
</evidence>
<feature type="domain" description="SLH" evidence="8">
    <location>
        <begin position="958"/>
        <end position="1018"/>
    </location>
</feature>
<evidence type="ECO:0000256" key="7">
    <source>
        <dbReference type="SAM" id="MobiDB-lite"/>
    </source>
</evidence>
<feature type="domain" description="SLH" evidence="8">
    <location>
        <begin position="830"/>
        <end position="889"/>
    </location>
</feature>
<dbReference type="InterPro" id="IPR022398">
    <property type="entry name" value="Peptidase_S8_His-AS"/>
</dbReference>
<dbReference type="InterPro" id="IPR015500">
    <property type="entry name" value="Peptidase_S8_subtilisin-rel"/>
</dbReference>
<evidence type="ECO:0000313" key="9">
    <source>
        <dbReference type="EMBL" id="SHE66923.1"/>
    </source>
</evidence>
<dbReference type="GO" id="GO:0006508">
    <property type="term" value="P:proteolysis"/>
    <property type="evidence" value="ECO:0007669"/>
    <property type="project" value="UniProtKB-KW"/>
</dbReference>
<dbReference type="PROSITE" id="PS51272">
    <property type="entry name" value="SLH"/>
    <property type="match status" value="3"/>
</dbReference>
<reference evidence="10" key="1">
    <citation type="submission" date="2016-11" db="EMBL/GenBank/DDBJ databases">
        <authorList>
            <person name="Varghese N."/>
            <person name="Submissions S."/>
        </authorList>
    </citation>
    <scope>NUCLEOTIDE SEQUENCE [LARGE SCALE GENOMIC DNA]</scope>
    <source>
        <strain evidence="10">DSM 12395</strain>
    </source>
</reference>
<evidence type="ECO:0000256" key="1">
    <source>
        <dbReference type="ARBA" id="ARBA00011073"/>
    </source>
</evidence>
<dbReference type="CDD" id="cd04842">
    <property type="entry name" value="Peptidases_S8_Kp43_protease"/>
    <property type="match status" value="1"/>
</dbReference>
<dbReference type="InterPro" id="IPR001119">
    <property type="entry name" value="SLH_dom"/>
</dbReference>
<dbReference type="GO" id="GO:0004252">
    <property type="term" value="F:serine-type endopeptidase activity"/>
    <property type="evidence" value="ECO:0007669"/>
    <property type="project" value="UniProtKB-UniRule"/>
</dbReference>
<evidence type="ECO:0000256" key="6">
    <source>
        <dbReference type="PROSITE-ProRule" id="PRU01240"/>
    </source>
</evidence>
<accession>A0A1M4VDH7</accession>
<dbReference type="Gene3D" id="2.60.120.380">
    <property type="match status" value="1"/>
</dbReference>
<dbReference type="PANTHER" id="PTHR43399">
    <property type="entry name" value="SUBTILISIN-RELATED"/>
    <property type="match status" value="1"/>
</dbReference>
<proteinExistence type="inferred from homology"/>
<evidence type="ECO:0000256" key="2">
    <source>
        <dbReference type="ARBA" id="ARBA00022670"/>
    </source>
</evidence>
<dbReference type="RefSeq" id="WP_238456949.1">
    <property type="nucleotide sequence ID" value="NZ_FQUY01000004.1"/>
</dbReference>
<dbReference type="PROSITE" id="PS00137">
    <property type="entry name" value="SUBTILASE_HIS"/>
    <property type="match status" value="1"/>
</dbReference>
<keyword evidence="3" id="KW-0677">Repeat</keyword>
<dbReference type="AlphaFoldDB" id="A0A1M4VDH7"/>
<evidence type="ECO:0000313" key="10">
    <source>
        <dbReference type="Proteomes" id="UP000184148"/>
    </source>
</evidence>
<dbReference type="Gene3D" id="3.40.50.200">
    <property type="entry name" value="Peptidase S8/S53 domain"/>
    <property type="match status" value="1"/>
</dbReference>
<dbReference type="PRINTS" id="PR00723">
    <property type="entry name" value="SUBTILISIN"/>
</dbReference>
<keyword evidence="4 6" id="KW-0378">Hydrolase</keyword>
<dbReference type="Pfam" id="PF00082">
    <property type="entry name" value="Peptidase_S8"/>
    <property type="match status" value="1"/>
</dbReference>
<dbReference type="InterPro" id="IPR051048">
    <property type="entry name" value="Peptidase_S8/S53_subtilisin"/>
</dbReference>